<evidence type="ECO:0000313" key="4">
    <source>
        <dbReference type="Proteomes" id="UP000264980"/>
    </source>
</evidence>
<dbReference type="PANTHER" id="PTHR33755">
    <property type="entry name" value="TOXIN PARE1-RELATED"/>
    <property type="match status" value="1"/>
</dbReference>
<dbReference type="Pfam" id="PF05016">
    <property type="entry name" value="ParE_toxin"/>
    <property type="match status" value="1"/>
</dbReference>
<dbReference type="RefSeq" id="WP_233479705.1">
    <property type="nucleotide sequence ID" value="NZ_CP013970.1"/>
</dbReference>
<comment type="similarity">
    <text evidence="1">Belongs to the RelE toxin family.</text>
</comment>
<dbReference type="SUPFAM" id="SSF143011">
    <property type="entry name" value="RelE-like"/>
    <property type="match status" value="1"/>
</dbReference>
<keyword evidence="2" id="KW-1277">Toxin-antitoxin system</keyword>
<dbReference type="Gene3D" id="3.30.2310.20">
    <property type="entry name" value="RelE-like"/>
    <property type="match status" value="1"/>
</dbReference>
<gene>
    <name evidence="3" type="ORF">AV903_17965</name>
</gene>
<dbReference type="EMBL" id="CP013970">
    <property type="protein sequence ID" value="AXF77503.1"/>
    <property type="molecule type" value="Genomic_DNA"/>
</dbReference>
<evidence type="ECO:0000313" key="3">
    <source>
        <dbReference type="EMBL" id="AXF77503.1"/>
    </source>
</evidence>
<protein>
    <submittedName>
        <fullName evidence="3">Type II toxin-antitoxin system RelE/ParE family toxin</fullName>
    </submittedName>
</protein>
<evidence type="ECO:0000256" key="2">
    <source>
        <dbReference type="ARBA" id="ARBA00022649"/>
    </source>
</evidence>
<organism evidence="3 4">
    <name type="scientific">Erwinia tracheiphila</name>
    <dbReference type="NCBI Taxonomy" id="65700"/>
    <lineage>
        <taxon>Bacteria</taxon>
        <taxon>Pseudomonadati</taxon>
        <taxon>Pseudomonadota</taxon>
        <taxon>Gammaproteobacteria</taxon>
        <taxon>Enterobacterales</taxon>
        <taxon>Erwiniaceae</taxon>
        <taxon>Erwinia</taxon>
    </lineage>
</organism>
<evidence type="ECO:0000256" key="1">
    <source>
        <dbReference type="ARBA" id="ARBA00006226"/>
    </source>
</evidence>
<dbReference type="NCBIfam" id="TIGR02385">
    <property type="entry name" value="RelE_StbE"/>
    <property type="match status" value="1"/>
</dbReference>
<sequence length="91" mass="10761">MQWVKWKESALNDLADIIDYIEQYNPVASRKLHQQIVHVAENLPQHPYLYRPGRVAGTREIVVHPNYLVVYHIDDFEIEILGVLHARQEYP</sequence>
<dbReference type="InterPro" id="IPR035093">
    <property type="entry name" value="RelE/ParE_toxin_dom_sf"/>
</dbReference>
<dbReference type="Proteomes" id="UP000264980">
    <property type="component" value="Chromosome"/>
</dbReference>
<dbReference type="InterPro" id="IPR051803">
    <property type="entry name" value="TA_system_RelE-like_toxin"/>
</dbReference>
<dbReference type="AlphaFoldDB" id="A0A345CVN6"/>
<name>A0A345CVN6_9GAMM</name>
<proteinExistence type="inferred from homology"/>
<accession>A0A345CVN6</accession>
<dbReference type="InterPro" id="IPR007712">
    <property type="entry name" value="RelE/ParE_toxin"/>
</dbReference>
<reference evidence="3 4" key="1">
    <citation type="submission" date="2016-01" db="EMBL/GenBank/DDBJ databases">
        <authorList>
            <person name="Oliw E.H."/>
        </authorList>
    </citation>
    <scope>NUCLEOTIDE SEQUENCE [LARGE SCALE GENOMIC DNA]</scope>
    <source>
        <strain evidence="3 4">MDcuke</strain>
    </source>
</reference>